<keyword evidence="2" id="KW-1185">Reference proteome</keyword>
<evidence type="ECO:0000313" key="2">
    <source>
        <dbReference type="Proteomes" id="UP001437386"/>
    </source>
</evidence>
<reference evidence="1 2" key="1">
    <citation type="submission" date="2024-04" db="EMBL/GenBank/DDBJ databases">
        <authorList>
            <person name="Wojcicki M."/>
            <person name="Srednicka P."/>
            <person name="Shymialevich D."/>
            <person name="Sokolowska B."/>
        </authorList>
    </citation>
    <scope>NUCLEOTIDE SEQUENCE [LARGE SCALE GENOMIC DNA]</scope>
</reference>
<accession>A0AAX4Q5F4</accession>
<proteinExistence type="predicted"/>
<dbReference type="EMBL" id="PP579741">
    <property type="protein sequence ID" value="XAG95822.1"/>
    <property type="molecule type" value="Genomic_DNA"/>
</dbReference>
<evidence type="ECO:0000313" key="1">
    <source>
        <dbReference type="EMBL" id="XAG95822.1"/>
    </source>
</evidence>
<protein>
    <submittedName>
        <fullName evidence="1">Uncharacterized protein</fullName>
    </submittedName>
</protein>
<name>A0AAX4Q5F4_9CAUD</name>
<dbReference type="Proteomes" id="UP001437386">
    <property type="component" value="Segment"/>
</dbReference>
<gene>
    <name evidence="1" type="ORF">U7154_000055</name>
</gene>
<sequence length="113" mass="12929">MQKKNQYHDLVQEAKKLDINYLAHMNTVAEVADSSYDKMAASECRALGILMTMALSIDEETEGMSYEDKYTILQTYITDYVQARSDTLEQVMLTRKTDTALLESAQLEPNQKH</sequence>
<organism evidence="1 2">
    <name type="scientific">Enterobacter phage KKP_3711</name>
    <dbReference type="NCBI Taxonomy" id="3109398"/>
    <lineage>
        <taxon>Viruses</taxon>
        <taxon>Duplodnaviria</taxon>
        <taxon>Heunggongvirae</taxon>
        <taxon>Uroviricota</taxon>
        <taxon>Caudoviricetes</taxon>
        <taxon>Demerecviridae</taxon>
        <taxon>Markadamsvirinae</taxon>
    </lineage>
</organism>